<evidence type="ECO:0000256" key="11">
    <source>
        <dbReference type="ARBA" id="ARBA00075328"/>
    </source>
</evidence>
<dbReference type="SUPFAM" id="SSF69572">
    <property type="entry name" value="Activating enzymes of the ubiquitin-like proteins"/>
    <property type="match status" value="1"/>
</dbReference>
<proteinExistence type="inferred from homology"/>
<dbReference type="PANTHER" id="PTHR10953:SF102">
    <property type="entry name" value="ADENYLYLTRANSFERASE AND SULFURTRANSFERASE MOCS3"/>
    <property type="match status" value="1"/>
</dbReference>
<dbReference type="AlphaFoldDB" id="A0A833M395"/>
<evidence type="ECO:0000256" key="12">
    <source>
        <dbReference type="ARBA" id="ARBA00078531"/>
    </source>
</evidence>
<dbReference type="Proteomes" id="UP000460298">
    <property type="component" value="Unassembled WGS sequence"/>
</dbReference>
<evidence type="ECO:0000313" key="15">
    <source>
        <dbReference type="Proteomes" id="UP000460298"/>
    </source>
</evidence>
<evidence type="ECO:0000256" key="10">
    <source>
        <dbReference type="ARBA" id="ARBA00075110"/>
    </source>
</evidence>
<evidence type="ECO:0000256" key="4">
    <source>
        <dbReference type="ARBA" id="ARBA00022840"/>
    </source>
</evidence>
<protein>
    <recommendedName>
        <fullName evidence="9">Molybdopterin-synthase adenylyltransferase</fullName>
        <ecNumber evidence="8">2.7.7.80</ecNumber>
    </recommendedName>
    <alternativeName>
        <fullName evidence="12">MoaD protein adenylase</fullName>
    </alternativeName>
    <alternativeName>
        <fullName evidence="10">Molybdopterin-converting factor subunit 1 adenylase</fullName>
    </alternativeName>
    <alternativeName>
        <fullName evidence="11">Sulfur carrier protein MoaD adenylyltransferase</fullName>
    </alternativeName>
</protein>
<name>A0A833M395_9LEPT</name>
<dbReference type="InterPro" id="IPR035985">
    <property type="entry name" value="Ubiquitin-activating_enz"/>
</dbReference>
<dbReference type="Gene3D" id="3.40.50.720">
    <property type="entry name" value="NAD(P)-binding Rossmann-like Domain"/>
    <property type="match status" value="1"/>
</dbReference>
<dbReference type="FunFam" id="3.40.50.720:FF:000033">
    <property type="entry name" value="Adenylyltransferase and sulfurtransferase MOCS3"/>
    <property type="match status" value="1"/>
</dbReference>
<evidence type="ECO:0000256" key="7">
    <source>
        <dbReference type="ARBA" id="ARBA00063809"/>
    </source>
</evidence>
<dbReference type="GO" id="GO:0004792">
    <property type="term" value="F:thiosulfate-cyanide sulfurtransferase activity"/>
    <property type="evidence" value="ECO:0007669"/>
    <property type="project" value="TreeGrafter"/>
</dbReference>
<sequence>MNRDELSRYSRNILLSEVGRAGQERLKASRVLVIGAGGLGSPLLLYLTSAGIGHIACVESDTLDLTNLQRQILYSSEGVGQSKADLADTRLAALNPEIELTFIRQRLIPANALEIVDAYDLVLDGSDNFPTRFLVNDVCMYRGIPLISGGILRFYGMLMGVEPGKSPCYRCVFEHQPEPGSVPSCSAAGVLGAVAGVIGSLMAAEAIKYLLGFGDETGDVKARKTILGRMLRLDLLTLDQRLTDLPENDECIYCQARKSGNPLFRADDPDYSDIVCAAPFSLELLPPKA</sequence>
<keyword evidence="4" id="KW-0067">ATP-binding</keyword>
<dbReference type="PANTHER" id="PTHR10953">
    <property type="entry name" value="UBIQUITIN-ACTIVATING ENZYME E1"/>
    <property type="match status" value="1"/>
</dbReference>
<accession>A0A833M395</accession>
<feature type="domain" description="THIF-type NAD/FAD binding fold" evidence="13">
    <location>
        <begin position="9"/>
        <end position="250"/>
    </location>
</feature>
<dbReference type="InterPro" id="IPR000594">
    <property type="entry name" value="ThiF_NAD_FAD-bd"/>
</dbReference>
<comment type="catalytic activity">
    <reaction evidence="5">
        <text>[molybdopterin-synthase sulfur-carrier protein]-C-terminal Gly-Gly + ATP + H(+) = [molybdopterin-synthase sulfur-carrier protein]-C-terminal Gly-Gly-AMP + diphosphate</text>
        <dbReference type="Rhea" id="RHEA:43616"/>
        <dbReference type="Rhea" id="RHEA-COMP:12159"/>
        <dbReference type="Rhea" id="RHEA-COMP:12202"/>
        <dbReference type="ChEBI" id="CHEBI:15378"/>
        <dbReference type="ChEBI" id="CHEBI:30616"/>
        <dbReference type="ChEBI" id="CHEBI:33019"/>
        <dbReference type="ChEBI" id="CHEBI:90618"/>
        <dbReference type="ChEBI" id="CHEBI:90778"/>
        <dbReference type="EC" id="2.7.7.80"/>
    </reaction>
</comment>
<organism evidence="14 15">
    <name type="scientific">Leptonema illini</name>
    <dbReference type="NCBI Taxonomy" id="183"/>
    <lineage>
        <taxon>Bacteria</taxon>
        <taxon>Pseudomonadati</taxon>
        <taxon>Spirochaetota</taxon>
        <taxon>Spirochaetia</taxon>
        <taxon>Leptospirales</taxon>
        <taxon>Leptospiraceae</taxon>
        <taxon>Leptonema</taxon>
    </lineage>
</organism>
<evidence type="ECO:0000256" key="8">
    <source>
        <dbReference type="ARBA" id="ARBA00066884"/>
    </source>
</evidence>
<comment type="subunit">
    <text evidence="7">Homodimer. Forms a stable heterotetrameric complex of 2 MoeB and 2 MoaD during adenylation of MoaD.</text>
</comment>
<comment type="function">
    <text evidence="6">Catalyzes the adenylation by ATP of the carboxyl group of the C-terminal glycine of sulfur carrier protein MoaD.</text>
</comment>
<evidence type="ECO:0000256" key="1">
    <source>
        <dbReference type="ARBA" id="ARBA00009919"/>
    </source>
</evidence>
<evidence type="ECO:0000313" key="14">
    <source>
        <dbReference type="EMBL" id="KAB2934707.1"/>
    </source>
</evidence>
<keyword evidence="3" id="KW-0547">Nucleotide-binding</keyword>
<evidence type="ECO:0000256" key="3">
    <source>
        <dbReference type="ARBA" id="ARBA00022741"/>
    </source>
</evidence>
<evidence type="ECO:0000256" key="6">
    <source>
        <dbReference type="ARBA" id="ARBA00055169"/>
    </source>
</evidence>
<dbReference type="CDD" id="cd00757">
    <property type="entry name" value="ThiF_MoeB_HesA_family"/>
    <property type="match status" value="1"/>
</dbReference>
<dbReference type="GO" id="GO:0005524">
    <property type="term" value="F:ATP binding"/>
    <property type="evidence" value="ECO:0007669"/>
    <property type="project" value="UniProtKB-KW"/>
</dbReference>
<dbReference type="GO" id="GO:0005829">
    <property type="term" value="C:cytosol"/>
    <property type="evidence" value="ECO:0007669"/>
    <property type="project" value="TreeGrafter"/>
</dbReference>
<comment type="similarity">
    <text evidence="1">Belongs to the HesA/MoeB/ThiF family.</text>
</comment>
<dbReference type="EC" id="2.7.7.80" evidence="8"/>
<evidence type="ECO:0000256" key="5">
    <source>
        <dbReference type="ARBA" id="ARBA00052218"/>
    </source>
</evidence>
<dbReference type="InterPro" id="IPR045886">
    <property type="entry name" value="ThiF/MoeB/HesA"/>
</dbReference>
<keyword evidence="2" id="KW-0808">Transferase</keyword>
<comment type="caution">
    <text evidence="14">The sequence shown here is derived from an EMBL/GenBank/DDBJ whole genome shotgun (WGS) entry which is preliminary data.</text>
</comment>
<reference evidence="14 15" key="1">
    <citation type="submission" date="2019-10" db="EMBL/GenBank/DDBJ databases">
        <title>Extracellular Electron Transfer in a Candidatus Methanoperedens spp. Enrichment Culture.</title>
        <authorList>
            <person name="Berger S."/>
            <person name="Rangel Shaw D."/>
            <person name="Berben T."/>
            <person name="In 'T Zandt M."/>
            <person name="Frank J."/>
            <person name="Reimann J."/>
            <person name="Jetten M.S.M."/>
            <person name="Welte C.U."/>
        </authorList>
    </citation>
    <scope>NUCLEOTIDE SEQUENCE [LARGE SCALE GENOMIC DNA]</scope>
    <source>
        <strain evidence="14">SB12</strain>
    </source>
</reference>
<dbReference type="GO" id="GO:0008641">
    <property type="term" value="F:ubiquitin-like modifier activating enzyme activity"/>
    <property type="evidence" value="ECO:0007669"/>
    <property type="project" value="InterPro"/>
</dbReference>
<evidence type="ECO:0000256" key="2">
    <source>
        <dbReference type="ARBA" id="ARBA00022679"/>
    </source>
</evidence>
<evidence type="ECO:0000259" key="13">
    <source>
        <dbReference type="Pfam" id="PF00899"/>
    </source>
</evidence>
<dbReference type="GO" id="GO:0008146">
    <property type="term" value="F:sulfotransferase activity"/>
    <property type="evidence" value="ECO:0007669"/>
    <property type="project" value="TreeGrafter"/>
</dbReference>
<dbReference type="Pfam" id="PF00899">
    <property type="entry name" value="ThiF"/>
    <property type="match status" value="1"/>
</dbReference>
<evidence type="ECO:0000256" key="9">
    <source>
        <dbReference type="ARBA" id="ARBA00073635"/>
    </source>
</evidence>
<dbReference type="EMBL" id="WBUI01000002">
    <property type="protein sequence ID" value="KAB2934707.1"/>
    <property type="molecule type" value="Genomic_DNA"/>
</dbReference>
<dbReference type="GO" id="GO:0061605">
    <property type="term" value="F:molybdopterin-synthase adenylyltransferase activity"/>
    <property type="evidence" value="ECO:0007669"/>
    <property type="project" value="UniProtKB-EC"/>
</dbReference>
<gene>
    <name evidence="14" type="ORF">F9K24_02730</name>
</gene>